<protein>
    <submittedName>
        <fullName evidence="2">Uncharacterized protein</fullName>
    </submittedName>
</protein>
<reference evidence="2" key="1">
    <citation type="journal article" date="2011" name="Genome Biol.">
        <title>The draft genome of the carcinogenic human liver fluke Clonorchis sinensis.</title>
        <authorList>
            <person name="Wang X."/>
            <person name="Chen W."/>
            <person name="Huang Y."/>
            <person name="Sun J."/>
            <person name="Men J."/>
            <person name="Liu H."/>
            <person name="Luo F."/>
            <person name="Guo L."/>
            <person name="Lv X."/>
            <person name="Deng C."/>
            <person name="Zhou C."/>
            <person name="Fan Y."/>
            <person name="Li X."/>
            <person name="Huang L."/>
            <person name="Hu Y."/>
            <person name="Liang C."/>
            <person name="Hu X."/>
            <person name="Xu J."/>
            <person name="Yu X."/>
        </authorList>
    </citation>
    <scope>NUCLEOTIDE SEQUENCE [LARGE SCALE GENOMIC DNA]</scope>
    <source>
        <strain evidence="2">Henan</strain>
    </source>
</reference>
<feature type="region of interest" description="Disordered" evidence="1">
    <location>
        <begin position="199"/>
        <end position="246"/>
    </location>
</feature>
<feature type="non-terminal residue" evidence="2">
    <location>
        <position position="246"/>
    </location>
</feature>
<proteinExistence type="predicted"/>
<dbReference type="EMBL" id="DF144881">
    <property type="protein sequence ID" value="GAA57597.1"/>
    <property type="molecule type" value="Genomic_DNA"/>
</dbReference>
<accession>G7YXB7</accession>
<evidence type="ECO:0000313" key="2">
    <source>
        <dbReference type="EMBL" id="GAA57597.1"/>
    </source>
</evidence>
<evidence type="ECO:0000313" key="3">
    <source>
        <dbReference type="Proteomes" id="UP000008909"/>
    </source>
</evidence>
<gene>
    <name evidence="2" type="ORF">CLF_112948</name>
</gene>
<evidence type="ECO:0000256" key="1">
    <source>
        <dbReference type="SAM" id="MobiDB-lite"/>
    </source>
</evidence>
<feature type="compositionally biased region" description="Polar residues" evidence="1">
    <location>
        <begin position="213"/>
        <end position="231"/>
    </location>
</feature>
<dbReference type="Proteomes" id="UP000008909">
    <property type="component" value="Unassembled WGS sequence"/>
</dbReference>
<organism evidence="2 3">
    <name type="scientific">Clonorchis sinensis</name>
    <name type="common">Chinese liver fluke</name>
    <dbReference type="NCBI Taxonomy" id="79923"/>
    <lineage>
        <taxon>Eukaryota</taxon>
        <taxon>Metazoa</taxon>
        <taxon>Spiralia</taxon>
        <taxon>Lophotrochozoa</taxon>
        <taxon>Platyhelminthes</taxon>
        <taxon>Trematoda</taxon>
        <taxon>Digenea</taxon>
        <taxon>Opisthorchiida</taxon>
        <taxon>Opisthorchiata</taxon>
        <taxon>Opisthorchiidae</taxon>
        <taxon>Clonorchis</taxon>
    </lineage>
</organism>
<dbReference type="AlphaFoldDB" id="G7YXB7"/>
<reference key="2">
    <citation type="submission" date="2011-10" db="EMBL/GenBank/DDBJ databases">
        <title>The genome and transcriptome sequence of Clonorchis sinensis provide insights into the carcinogenic liver fluke.</title>
        <authorList>
            <person name="Wang X."/>
            <person name="Huang Y."/>
            <person name="Chen W."/>
            <person name="Liu H."/>
            <person name="Guo L."/>
            <person name="Chen Y."/>
            <person name="Luo F."/>
            <person name="Zhou W."/>
            <person name="Sun J."/>
            <person name="Mao Q."/>
            <person name="Liang P."/>
            <person name="Zhou C."/>
            <person name="Tian Y."/>
            <person name="Men J."/>
            <person name="Lv X."/>
            <person name="Huang L."/>
            <person name="Zhou J."/>
            <person name="Hu Y."/>
            <person name="Li R."/>
            <person name="Zhang F."/>
            <person name="Lei H."/>
            <person name="Li X."/>
            <person name="Hu X."/>
            <person name="Liang C."/>
            <person name="Xu J."/>
            <person name="Wu Z."/>
            <person name="Yu X."/>
        </authorList>
    </citation>
    <scope>NUCLEOTIDE SEQUENCE</scope>
    <source>
        <strain>Henan</strain>
    </source>
</reference>
<sequence>MLNRCKSEIRQWKMRKQTTILDLARKNRNVLFKYRNHRRRNKPSAFSLRDRNGEPTSDPIVVSEFYRDHYADCRQLDKIKDLRAIARVGWCRRIRNEAVRKRVLGGATDCRQLDKIKDLRAIARVGWCRRIRNEAVRKRVLGGATESMRVGMDDFYLGSDSSVNIHIQLKRDHCGITTEQVGIILCRIIAQIKGSEKRTWKPHEKIDRHQGKDSVNSFGSWDTPTQTSTPKASKVGTAVDVQQMHK</sequence>
<keyword evidence="3" id="KW-1185">Reference proteome</keyword>
<feature type="compositionally biased region" description="Basic and acidic residues" evidence="1">
    <location>
        <begin position="199"/>
        <end position="212"/>
    </location>
</feature>
<name>G7YXB7_CLOSI</name>